<dbReference type="VEuPathDB" id="ToxoDB:ETH2_1561300"/>
<feature type="domain" description="STEEP1" evidence="3">
    <location>
        <begin position="40"/>
        <end position="124"/>
    </location>
</feature>
<gene>
    <name evidence="4" type="ORF">ETH_00038225</name>
</gene>
<sequence>MSQGNGPGRERETEAERAHRFNKKKYTSRVFTNVNKYVMEDKFRVIRCRRCLSCVIITDAELDKLPRRRTDNAPVLCPDQWTIRTNTRPVDQPHRLKRLRGLETQYYHACAECGQHVMYQSVPHNSPLGGPPNPKKRPNTGTQGAPNTTQGAPSAAPGAANTTQG</sequence>
<dbReference type="InterPro" id="IPR057965">
    <property type="entry name" value="STEEP1_dom"/>
</dbReference>
<evidence type="ECO:0000259" key="3">
    <source>
        <dbReference type="Pfam" id="PF25809"/>
    </source>
</evidence>
<feature type="region of interest" description="Disordered" evidence="2">
    <location>
        <begin position="122"/>
        <end position="165"/>
    </location>
</feature>
<feature type="compositionally biased region" description="Polar residues" evidence="2">
    <location>
        <begin position="139"/>
        <end position="152"/>
    </location>
</feature>
<accession>U6L6R0</accession>
<reference evidence="4" key="1">
    <citation type="submission" date="2013-10" db="EMBL/GenBank/DDBJ databases">
        <title>Genomic analysis of the causative agents of coccidiosis in chickens.</title>
        <authorList>
            <person name="Reid A.J."/>
            <person name="Blake D."/>
            <person name="Billington K."/>
            <person name="Browne H."/>
            <person name="Dunn M."/>
            <person name="Hung S."/>
            <person name="Kawahara F."/>
            <person name="Miranda-Saavedra D."/>
            <person name="Mourier T."/>
            <person name="Nagra H."/>
            <person name="Otto T.D."/>
            <person name="Rawlings N."/>
            <person name="Sanchez A."/>
            <person name="Sanders M."/>
            <person name="Subramaniam C."/>
            <person name="Tay Y."/>
            <person name="Dear P."/>
            <person name="Doerig C."/>
            <person name="Gruber A."/>
            <person name="Parkinson J."/>
            <person name="Shirley M."/>
            <person name="Wan K.L."/>
            <person name="Berriman M."/>
            <person name="Tomley F."/>
            <person name="Pain A."/>
        </authorList>
    </citation>
    <scope>NUCLEOTIDE SEQUENCE [LARGE SCALE GENOMIC DNA]</scope>
    <source>
        <strain evidence="4">Houghton</strain>
    </source>
</reference>
<organism evidence="4 5">
    <name type="scientific">Eimeria tenella</name>
    <name type="common">Coccidian parasite</name>
    <dbReference type="NCBI Taxonomy" id="5802"/>
    <lineage>
        <taxon>Eukaryota</taxon>
        <taxon>Sar</taxon>
        <taxon>Alveolata</taxon>
        <taxon>Apicomplexa</taxon>
        <taxon>Conoidasida</taxon>
        <taxon>Coccidia</taxon>
        <taxon>Eucoccidiorida</taxon>
        <taxon>Eimeriorina</taxon>
        <taxon>Eimeriidae</taxon>
        <taxon>Eimeria</taxon>
    </lineage>
</organism>
<dbReference type="Proteomes" id="UP000030747">
    <property type="component" value="Unassembled WGS sequence"/>
</dbReference>
<dbReference type="GO" id="GO:0005737">
    <property type="term" value="C:cytoplasm"/>
    <property type="evidence" value="ECO:0007669"/>
    <property type="project" value="GOC"/>
</dbReference>
<dbReference type="InterPro" id="IPR029704">
    <property type="entry name" value="STEEP-like"/>
</dbReference>
<evidence type="ECO:0000313" key="5">
    <source>
        <dbReference type="Proteomes" id="UP000030747"/>
    </source>
</evidence>
<dbReference type="EMBL" id="HG677776">
    <property type="protein sequence ID" value="CDJ44888.1"/>
    <property type="molecule type" value="Genomic_DNA"/>
</dbReference>
<dbReference type="AlphaFoldDB" id="U6L6R0"/>
<dbReference type="VEuPathDB" id="ToxoDB:ETH_00038225"/>
<dbReference type="OrthoDB" id="418131at2759"/>
<reference evidence="4" key="2">
    <citation type="submission" date="2013-10" db="EMBL/GenBank/DDBJ databases">
        <authorList>
            <person name="Aslett M."/>
        </authorList>
    </citation>
    <scope>NUCLEOTIDE SEQUENCE [LARGE SCALE GENOMIC DNA]</scope>
    <source>
        <strain evidence="4">Houghton</strain>
    </source>
</reference>
<dbReference type="GO" id="GO:0006888">
    <property type="term" value="P:endoplasmic reticulum to Golgi vesicle-mediated transport"/>
    <property type="evidence" value="ECO:0007669"/>
    <property type="project" value="TreeGrafter"/>
</dbReference>
<evidence type="ECO:0000313" key="4">
    <source>
        <dbReference type="EMBL" id="CDJ44888.1"/>
    </source>
</evidence>
<keyword evidence="5" id="KW-1185">Reference proteome</keyword>
<dbReference type="GeneID" id="25256686"/>
<dbReference type="GO" id="GO:0090158">
    <property type="term" value="P:endoplasmic reticulum membrane organization"/>
    <property type="evidence" value="ECO:0007669"/>
    <property type="project" value="TreeGrafter"/>
</dbReference>
<protein>
    <recommendedName>
        <fullName evidence="3">STEEP1 domain-containing protein</fullName>
    </recommendedName>
</protein>
<evidence type="ECO:0000256" key="2">
    <source>
        <dbReference type="SAM" id="MobiDB-lite"/>
    </source>
</evidence>
<dbReference type="RefSeq" id="XP_013235635.1">
    <property type="nucleotide sequence ID" value="XM_013380181.1"/>
</dbReference>
<dbReference type="PANTHER" id="PTHR46355:SF1">
    <property type="entry name" value="STING ER EXIT PROTEIN"/>
    <property type="match status" value="1"/>
</dbReference>
<name>U6L6R0_EIMTE</name>
<proteinExistence type="inferred from homology"/>
<feature type="non-terminal residue" evidence="4">
    <location>
        <position position="165"/>
    </location>
</feature>
<evidence type="ECO:0000256" key="1">
    <source>
        <dbReference type="ARBA" id="ARBA00024205"/>
    </source>
</evidence>
<dbReference type="PANTHER" id="PTHR46355">
    <property type="entry name" value="UPF0428 PROTEIN CXORF56"/>
    <property type="match status" value="1"/>
</dbReference>
<comment type="similarity">
    <text evidence="1">Belongs to the STEEP1 family.</text>
</comment>
<dbReference type="Pfam" id="PF25809">
    <property type="entry name" value="STEEP1"/>
    <property type="match status" value="1"/>
</dbReference>